<sequence>MYDLAVPNQRVGTCEKCKGSGLYKWGGTVNGKSRFQGQCHSCQGHGTQTTTDIKRNNAYNRFKIRRLAT</sequence>
<protein>
    <submittedName>
        <fullName evidence="1">Uncharacterized protein</fullName>
    </submittedName>
</protein>
<proteinExistence type="predicted"/>
<dbReference type="SUPFAM" id="SSF57938">
    <property type="entry name" value="DnaJ/Hsp40 cysteine-rich domain"/>
    <property type="match status" value="1"/>
</dbReference>
<organism evidence="1">
    <name type="scientific">uncultured Caudovirales phage</name>
    <dbReference type="NCBI Taxonomy" id="2100421"/>
    <lineage>
        <taxon>Viruses</taxon>
        <taxon>Duplodnaviria</taxon>
        <taxon>Heunggongvirae</taxon>
        <taxon>Uroviricota</taxon>
        <taxon>Caudoviricetes</taxon>
        <taxon>Peduoviridae</taxon>
        <taxon>Maltschvirus</taxon>
        <taxon>Maltschvirus maltsch</taxon>
    </lineage>
</organism>
<gene>
    <name evidence="1" type="ORF">UFOVP235_5</name>
</gene>
<reference evidence="1" key="1">
    <citation type="submission" date="2020-05" db="EMBL/GenBank/DDBJ databases">
        <authorList>
            <person name="Chiriac C."/>
            <person name="Salcher M."/>
            <person name="Ghai R."/>
            <person name="Kavagutti S V."/>
        </authorList>
    </citation>
    <scope>NUCLEOTIDE SEQUENCE</scope>
</reference>
<name>A0A6J7WQM0_9CAUD</name>
<dbReference type="EMBL" id="LR798282">
    <property type="protein sequence ID" value="CAB5220206.1"/>
    <property type="molecule type" value="Genomic_DNA"/>
</dbReference>
<dbReference type="InterPro" id="IPR036410">
    <property type="entry name" value="HSP_DnaJ_Cys-rich_dom_sf"/>
</dbReference>
<accession>A0A6J7WQM0</accession>
<dbReference type="Gene3D" id="2.10.230.10">
    <property type="entry name" value="Heat shock protein DnaJ, cysteine-rich domain"/>
    <property type="match status" value="1"/>
</dbReference>
<evidence type="ECO:0000313" key="1">
    <source>
        <dbReference type="EMBL" id="CAB5220206.1"/>
    </source>
</evidence>